<gene>
    <name evidence="8" type="ORF">QBC38DRAFT_469282</name>
</gene>
<dbReference type="InterPro" id="IPR016169">
    <property type="entry name" value="FAD-bd_PCMH_sub2"/>
</dbReference>
<dbReference type="InterPro" id="IPR016166">
    <property type="entry name" value="FAD-bd_PCMH"/>
</dbReference>
<evidence type="ECO:0000256" key="3">
    <source>
        <dbReference type="ARBA" id="ARBA00022630"/>
    </source>
</evidence>
<evidence type="ECO:0000313" key="9">
    <source>
        <dbReference type="Proteomes" id="UP001301958"/>
    </source>
</evidence>
<evidence type="ECO:0000313" key="8">
    <source>
        <dbReference type="EMBL" id="KAK4230342.1"/>
    </source>
</evidence>
<dbReference type="PANTHER" id="PTHR42973:SF9">
    <property type="entry name" value="FAD-BINDING PCMH-TYPE DOMAIN-CONTAINING PROTEIN-RELATED"/>
    <property type="match status" value="1"/>
</dbReference>
<comment type="similarity">
    <text evidence="2">Belongs to the oxygen-dependent FAD-linked oxidoreductase family.</text>
</comment>
<evidence type="ECO:0000256" key="6">
    <source>
        <dbReference type="SAM" id="SignalP"/>
    </source>
</evidence>
<dbReference type="Pfam" id="PF01565">
    <property type="entry name" value="FAD_binding_4"/>
    <property type="match status" value="1"/>
</dbReference>
<dbReference type="InterPro" id="IPR050416">
    <property type="entry name" value="FAD-linked_Oxidoreductase"/>
</dbReference>
<dbReference type="GO" id="GO:0071949">
    <property type="term" value="F:FAD binding"/>
    <property type="evidence" value="ECO:0007669"/>
    <property type="project" value="InterPro"/>
</dbReference>
<dbReference type="Proteomes" id="UP001301958">
    <property type="component" value="Unassembled WGS sequence"/>
</dbReference>
<evidence type="ECO:0000256" key="2">
    <source>
        <dbReference type="ARBA" id="ARBA00005466"/>
    </source>
</evidence>
<dbReference type="SUPFAM" id="SSF56176">
    <property type="entry name" value="FAD-binding/transporter-associated domain-like"/>
    <property type="match status" value="1"/>
</dbReference>
<evidence type="ECO:0000256" key="4">
    <source>
        <dbReference type="ARBA" id="ARBA00022827"/>
    </source>
</evidence>
<comment type="caution">
    <text evidence="8">The sequence shown here is derived from an EMBL/GenBank/DDBJ whole genome shotgun (WGS) entry which is preliminary data.</text>
</comment>
<evidence type="ECO:0000256" key="1">
    <source>
        <dbReference type="ARBA" id="ARBA00001974"/>
    </source>
</evidence>
<evidence type="ECO:0000256" key="5">
    <source>
        <dbReference type="ARBA" id="ARBA00023002"/>
    </source>
</evidence>
<protein>
    <recommendedName>
        <fullName evidence="7">FAD-binding PCMH-type domain-containing protein</fullName>
    </recommendedName>
</protein>
<dbReference type="AlphaFoldDB" id="A0AAN7H401"/>
<keyword evidence="3" id="KW-0285">Flavoprotein</keyword>
<dbReference type="PROSITE" id="PS51387">
    <property type="entry name" value="FAD_PCMH"/>
    <property type="match status" value="1"/>
</dbReference>
<dbReference type="InterPro" id="IPR036318">
    <property type="entry name" value="FAD-bd_PCMH-like_sf"/>
</dbReference>
<dbReference type="PANTHER" id="PTHR42973">
    <property type="entry name" value="BINDING OXIDOREDUCTASE, PUTATIVE (AFU_ORTHOLOGUE AFUA_1G17690)-RELATED"/>
    <property type="match status" value="1"/>
</dbReference>
<feature type="chain" id="PRO_5042934213" description="FAD-binding PCMH-type domain-containing protein" evidence="6">
    <location>
        <begin position="18"/>
        <end position="511"/>
    </location>
</feature>
<proteinExistence type="inferred from homology"/>
<dbReference type="Gene3D" id="3.40.462.20">
    <property type="match status" value="1"/>
</dbReference>
<keyword evidence="9" id="KW-1185">Reference proteome</keyword>
<reference evidence="8" key="2">
    <citation type="submission" date="2023-05" db="EMBL/GenBank/DDBJ databases">
        <authorList>
            <consortium name="Lawrence Berkeley National Laboratory"/>
            <person name="Steindorff A."/>
            <person name="Hensen N."/>
            <person name="Bonometti L."/>
            <person name="Westerberg I."/>
            <person name="Brannstrom I.O."/>
            <person name="Guillou S."/>
            <person name="Cros-Aarteil S."/>
            <person name="Calhoun S."/>
            <person name="Haridas S."/>
            <person name="Kuo A."/>
            <person name="Mondo S."/>
            <person name="Pangilinan J."/>
            <person name="Riley R."/>
            <person name="Labutti K."/>
            <person name="Andreopoulos B."/>
            <person name="Lipzen A."/>
            <person name="Chen C."/>
            <person name="Yanf M."/>
            <person name="Daum C."/>
            <person name="Ng V."/>
            <person name="Clum A."/>
            <person name="Ohm R."/>
            <person name="Martin F."/>
            <person name="Silar P."/>
            <person name="Natvig D."/>
            <person name="Lalanne C."/>
            <person name="Gautier V."/>
            <person name="Ament-Velasquez S.L."/>
            <person name="Kruys A."/>
            <person name="Hutchinson M.I."/>
            <person name="Powell A.J."/>
            <person name="Barry K."/>
            <person name="Miller A.N."/>
            <person name="Grigoriev I.V."/>
            <person name="Debuchy R."/>
            <person name="Gladieux P."/>
            <person name="Thoren M.H."/>
            <person name="Johannesson H."/>
        </authorList>
    </citation>
    <scope>NUCLEOTIDE SEQUENCE</scope>
    <source>
        <strain evidence="8">CBS 990.96</strain>
    </source>
</reference>
<dbReference type="InterPro" id="IPR006094">
    <property type="entry name" value="Oxid_FAD_bind_N"/>
</dbReference>
<feature type="signal peptide" evidence="6">
    <location>
        <begin position="1"/>
        <end position="17"/>
    </location>
</feature>
<accession>A0AAN7H401</accession>
<organism evidence="8 9">
    <name type="scientific">Podospora fimiseda</name>
    <dbReference type="NCBI Taxonomy" id="252190"/>
    <lineage>
        <taxon>Eukaryota</taxon>
        <taxon>Fungi</taxon>
        <taxon>Dikarya</taxon>
        <taxon>Ascomycota</taxon>
        <taxon>Pezizomycotina</taxon>
        <taxon>Sordariomycetes</taxon>
        <taxon>Sordariomycetidae</taxon>
        <taxon>Sordariales</taxon>
        <taxon>Podosporaceae</taxon>
        <taxon>Podospora</taxon>
    </lineage>
</organism>
<keyword evidence="5" id="KW-0560">Oxidoreductase</keyword>
<keyword evidence="4" id="KW-0274">FAD</keyword>
<dbReference type="Gene3D" id="3.30.465.10">
    <property type="match status" value="1"/>
</dbReference>
<comment type="cofactor">
    <cofactor evidence="1">
        <name>FAD</name>
        <dbReference type="ChEBI" id="CHEBI:57692"/>
    </cofactor>
</comment>
<name>A0AAN7H401_9PEZI</name>
<feature type="domain" description="FAD-binding PCMH-type" evidence="7">
    <location>
        <begin position="68"/>
        <end position="242"/>
    </location>
</feature>
<keyword evidence="6" id="KW-0732">Signal</keyword>
<sequence length="511" mass="55722">MRWSTIAVAALATVAQAHPGHHHPSGPPKGPACDWTDFWKLGNQLSKDAEIYLPESTEWTSVSQRWSNVGTPTVNITILPANENDVVEIVKMAQRCDIPFLAYNGVHGAITTLKDMTWGIAINIRKLSSVNIAPNGQTVTIGGGTNSKVVIDTLWAAGKQTVTGTCECVSYMGPALGGGHGWLQGHHGLISDQWTSLRIVLADGSVKTVSPTGPHSDLWWAMRGAGHNFGIVTQVTAKIYPIQHTNWAIQTLMFTGDKVQQLYQTANDVFLPTNGSAQPVDIINWSYWMNVPPVDPTGPVMEFYIIQEGVTAVDPAYVAPFEALGPVASTPNTGTYRDVSAWVGINMDGPPCQKTGAANPRFPVYLERYNVTAQQQVYDAFKAITNSSGPFANSLFLFEGYSMQGVHAQNASGSAFAWREDNLLTAPLITYMPDPANPVLHEQARLAGDQLRQILKGGSGRSELHAYVNYAYGDEQVGDWYGHDSWRLTRLANLKNKYDPEGRFSFYAPAA</sequence>
<reference evidence="8" key="1">
    <citation type="journal article" date="2023" name="Mol. Phylogenet. Evol.">
        <title>Genome-scale phylogeny and comparative genomics of the fungal order Sordariales.</title>
        <authorList>
            <person name="Hensen N."/>
            <person name="Bonometti L."/>
            <person name="Westerberg I."/>
            <person name="Brannstrom I.O."/>
            <person name="Guillou S."/>
            <person name="Cros-Aarteil S."/>
            <person name="Calhoun S."/>
            <person name="Haridas S."/>
            <person name="Kuo A."/>
            <person name="Mondo S."/>
            <person name="Pangilinan J."/>
            <person name="Riley R."/>
            <person name="LaButti K."/>
            <person name="Andreopoulos B."/>
            <person name="Lipzen A."/>
            <person name="Chen C."/>
            <person name="Yan M."/>
            <person name="Daum C."/>
            <person name="Ng V."/>
            <person name="Clum A."/>
            <person name="Steindorff A."/>
            <person name="Ohm R.A."/>
            <person name="Martin F."/>
            <person name="Silar P."/>
            <person name="Natvig D.O."/>
            <person name="Lalanne C."/>
            <person name="Gautier V."/>
            <person name="Ament-Velasquez S.L."/>
            <person name="Kruys A."/>
            <person name="Hutchinson M.I."/>
            <person name="Powell A.J."/>
            <person name="Barry K."/>
            <person name="Miller A.N."/>
            <person name="Grigoriev I.V."/>
            <person name="Debuchy R."/>
            <person name="Gladieux P."/>
            <person name="Hiltunen Thoren M."/>
            <person name="Johannesson H."/>
        </authorList>
    </citation>
    <scope>NUCLEOTIDE SEQUENCE</scope>
    <source>
        <strain evidence="8">CBS 990.96</strain>
    </source>
</reference>
<evidence type="ECO:0000259" key="7">
    <source>
        <dbReference type="PROSITE" id="PS51387"/>
    </source>
</evidence>
<dbReference type="GO" id="GO:0016491">
    <property type="term" value="F:oxidoreductase activity"/>
    <property type="evidence" value="ECO:0007669"/>
    <property type="project" value="UniProtKB-KW"/>
</dbReference>
<dbReference type="EMBL" id="MU865299">
    <property type="protein sequence ID" value="KAK4230342.1"/>
    <property type="molecule type" value="Genomic_DNA"/>
</dbReference>